<dbReference type="EMBL" id="PYWC01000125">
    <property type="protein sequence ID" value="PWW71992.1"/>
    <property type="molecule type" value="Genomic_DNA"/>
</dbReference>
<sequence length="241" mass="27333">GSSLHKDVEGLALGESRSPNRRHHRRRTTSRSGSGAREVRVEDTMFPATVEDLHHCDERHCSNHHHRQSSSSIVSIKCDKSDEDEASAKERLANGEIGATKHMEPPQMLVPLADRPREMRELLGQRSGKDWACLVRRTFGEKLYKAQCLPLWTETDRPTMPDREWLRQTKDLLMRKTRGGSTDGRLWSEFCAMVGWGEGKIEMEGWAKSGHLCSPGTRSCSHDSSPQMNAILEMEDEDGRK</sequence>
<feature type="compositionally biased region" description="Basic residues" evidence="1">
    <location>
        <begin position="19"/>
        <end position="29"/>
    </location>
</feature>
<feature type="region of interest" description="Disordered" evidence="1">
    <location>
        <begin position="218"/>
        <end position="241"/>
    </location>
</feature>
<proteinExistence type="predicted"/>
<feature type="region of interest" description="Disordered" evidence="1">
    <location>
        <begin position="1"/>
        <end position="40"/>
    </location>
</feature>
<dbReference type="AlphaFoldDB" id="A0A317SBZ5"/>
<accession>A0A317SBZ5</accession>
<evidence type="ECO:0000256" key="1">
    <source>
        <dbReference type="SAM" id="MobiDB-lite"/>
    </source>
</evidence>
<evidence type="ECO:0000313" key="3">
    <source>
        <dbReference type="Proteomes" id="UP000246991"/>
    </source>
</evidence>
<dbReference type="OrthoDB" id="5380236at2759"/>
<reference evidence="2 3" key="1">
    <citation type="submission" date="2018-03" db="EMBL/GenBank/DDBJ databases">
        <title>Genomes of Pezizomycetes fungi and the evolution of truffles.</title>
        <authorList>
            <person name="Murat C."/>
            <person name="Payen T."/>
            <person name="Noel B."/>
            <person name="Kuo A."/>
            <person name="Martin F.M."/>
        </authorList>
    </citation>
    <scope>NUCLEOTIDE SEQUENCE [LARGE SCALE GENOMIC DNA]</scope>
    <source>
        <strain evidence="2">091103-1</strain>
    </source>
</reference>
<comment type="caution">
    <text evidence="2">The sequence shown here is derived from an EMBL/GenBank/DDBJ whole genome shotgun (WGS) entry which is preliminary data.</text>
</comment>
<evidence type="ECO:0000313" key="2">
    <source>
        <dbReference type="EMBL" id="PWW71992.1"/>
    </source>
</evidence>
<protein>
    <submittedName>
        <fullName evidence="2">Uncharacterized protein</fullName>
    </submittedName>
</protein>
<dbReference type="Proteomes" id="UP000246991">
    <property type="component" value="Unassembled WGS sequence"/>
</dbReference>
<feature type="non-terminal residue" evidence="2">
    <location>
        <position position="1"/>
    </location>
</feature>
<feature type="compositionally biased region" description="Polar residues" evidence="1">
    <location>
        <begin position="218"/>
        <end position="228"/>
    </location>
</feature>
<name>A0A317SBZ5_9PEZI</name>
<keyword evidence="3" id="KW-1185">Reference proteome</keyword>
<gene>
    <name evidence="2" type="ORF">C7212DRAFT_229415</name>
</gene>
<organism evidence="2 3">
    <name type="scientific">Tuber magnatum</name>
    <name type="common">white Piedmont truffle</name>
    <dbReference type="NCBI Taxonomy" id="42249"/>
    <lineage>
        <taxon>Eukaryota</taxon>
        <taxon>Fungi</taxon>
        <taxon>Dikarya</taxon>
        <taxon>Ascomycota</taxon>
        <taxon>Pezizomycotina</taxon>
        <taxon>Pezizomycetes</taxon>
        <taxon>Pezizales</taxon>
        <taxon>Tuberaceae</taxon>
        <taxon>Tuber</taxon>
    </lineage>
</organism>